<evidence type="ECO:0000259" key="8">
    <source>
        <dbReference type="Pfam" id="PF12537"/>
    </source>
</evidence>
<evidence type="ECO:0000256" key="3">
    <source>
        <dbReference type="ARBA" id="ARBA00022989"/>
    </source>
</evidence>
<feature type="transmembrane region" description="Helical" evidence="6">
    <location>
        <begin position="21"/>
        <end position="39"/>
    </location>
</feature>
<keyword evidence="4 6" id="KW-0472">Membrane</keyword>
<feature type="domain" description="Golgi pH regulator conserved" evidence="8">
    <location>
        <begin position="145"/>
        <end position="205"/>
    </location>
</feature>
<dbReference type="InterPro" id="IPR015672">
    <property type="entry name" value="GPHR/GTG"/>
</dbReference>
<dbReference type="Proteomes" id="UP000070544">
    <property type="component" value="Unassembled WGS sequence"/>
</dbReference>
<dbReference type="InterPro" id="IPR022535">
    <property type="entry name" value="Golgi_pH-regulator_cons_dom"/>
</dbReference>
<evidence type="ECO:0000256" key="6">
    <source>
        <dbReference type="SAM" id="Phobius"/>
    </source>
</evidence>
<feature type="transmembrane region" description="Helical" evidence="6">
    <location>
        <begin position="336"/>
        <end position="356"/>
    </location>
</feature>
<feature type="coiled-coil region" evidence="5">
    <location>
        <begin position="185"/>
        <end position="212"/>
    </location>
</feature>
<dbReference type="PANTHER" id="PTHR15948:SF0">
    <property type="entry name" value="GOLGI PH REGULATOR A-RELATED"/>
    <property type="match status" value="1"/>
</dbReference>
<dbReference type="InterPro" id="IPR025969">
    <property type="entry name" value="ABA_GPCR_dom"/>
</dbReference>
<evidence type="ECO:0000256" key="1">
    <source>
        <dbReference type="ARBA" id="ARBA00004141"/>
    </source>
</evidence>
<sequence length="463" mass="49398">MTITTARAASGRASNGLWMESLAVIFVGVASFAAAWRILNARLAHPSASAILAATAVASATPFVLLACETAGILSFSFRRLAFRYVVAVLVLLVVFAIPSVAIFSALGSLAIGLRIASSLLIFTLLHTLFRYVVPTASAPLFEEYAARAVFMGVLLTSALSGLSAVATPYTTIASFAFPVSPAHMHQLRRRLDHARELKERKEAKLEAALDRERASRAANAKKGAVAAWWGAISRLGRTDSEQSSQIEIELTALDAIVWALQADLVGLEAETQRATLARTASGRLSGALGWLWAGYCLLRSARNLAFPSREDSAPDPVSAWISLVTTLGPDERERLTRGVSFAILGGLIFSGARSLDRWGRKALSLLPSQLRPSSILLTLLGSLFVGLYTLSVLTFLQLPNSSLSVSSTLLPDAREAFDRVGNGTFLLSAVVAVALCSWDVHARKARAVDDGSVALEWHGGVV</sequence>
<feature type="transmembrane region" description="Helical" evidence="6">
    <location>
        <begin position="145"/>
        <end position="167"/>
    </location>
</feature>
<dbReference type="Pfam" id="PF12430">
    <property type="entry name" value="ABA_GPCR"/>
    <property type="match status" value="1"/>
</dbReference>
<dbReference type="EMBL" id="KQ965777">
    <property type="protein sequence ID" value="KXS13438.1"/>
    <property type="molecule type" value="Genomic_DNA"/>
</dbReference>
<keyword evidence="5" id="KW-0175">Coiled coil</keyword>
<keyword evidence="3 6" id="KW-1133">Transmembrane helix</keyword>
<gene>
    <name evidence="9" type="ORF">M427DRAFT_33851</name>
</gene>
<feature type="domain" description="Abscisic acid G-protein coupled receptor-like" evidence="7">
    <location>
        <begin position="278"/>
        <end position="436"/>
    </location>
</feature>
<evidence type="ECO:0008006" key="11">
    <source>
        <dbReference type="Google" id="ProtNLM"/>
    </source>
</evidence>
<dbReference type="AlphaFoldDB" id="A0A139A9T0"/>
<feature type="transmembrane region" description="Helical" evidence="6">
    <location>
        <begin position="85"/>
        <end position="106"/>
    </location>
</feature>
<evidence type="ECO:0000256" key="4">
    <source>
        <dbReference type="ARBA" id="ARBA00023136"/>
    </source>
</evidence>
<feature type="transmembrane region" description="Helical" evidence="6">
    <location>
        <begin position="376"/>
        <end position="397"/>
    </location>
</feature>
<name>A0A139A9T0_GONPJ</name>
<feature type="transmembrane region" description="Helical" evidence="6">
    <location>
        <begin position="51"/>
        <end position="78"/>
    </location>
</feature>
<evidence type="ECO:0000259" key="7">
    <source>
        <dbReference type="Pfam" id="PF12430"/>
    </source>
</evidence>
<reference evidence="9 10" key="1">
    <citation type="journal article" date="2015" name="Genome Biol. Evol.">
        <title>Phylogenomic analyses indicate that early fungi evolved digesting cell walls of algal ancestors of land plants.</title>
        <authorList>
            <person name="Chang Y."/>
            <person name="Wang S."/>
            <person name="Sekimoto S."/>
            <person name="Aerts A.L."/>
            <person name="Choi C."/>
            <person name="Clum A."/>
            <person name="LaButti K.M."/>
            <person name="Lindquist E.A."/>
            <person name="Yee Ngan C."/>
            <person name="Ohm R.A."/>
            <person name="Salamov A.A."/>
            <person name="Grigoriev I.V."/>
            <person name="Spatafora J.W."/>
            <person name="Berbee M.L."/>
        </authorList>
    </citation>
    <scope>NUCLEOTIDE SEQUENCE [LARGE SCALE GENOMIC DNA]</scope>
    <source>
        <strain evidence="9 10">JEL478</strain>
    </source>
</reference>
<proteinExistence type="predicted"/>
<dbReference type="STRING" id="1344416.A0A139A9T0"/>
<evidence type="ECO:0000313" key="10">
    <source>
        <dbReference type="Proteomes" id="UP000070544"/>
    </source>
</evidence>
<keyword evidence="2 6" id="KW-0812">Transmembrane</keyword>
<protein>
    <recommendedName>
        <fullName evidence="11">Golgi pH regulator conserved domain-containing protein</fullName>
    </recommendedName>
</protein>
<keyword evidence="10" id="KW-1185">Reference proteome</keyword>
<dbReference type="Pfam" id="PF12537">
    <property type="entry name" value="GPHR_N"/>
    <property type="match status" value="1"/>
</dbReference>
<evidence type="ECO:0000256" key="2">
    <source>
        <dbReference type="ARBA" id="ARBA00022692"/>
    </source>
</evidence>
<organism evidence="9 10">
    <name type="scientific">Gonapodya prolifera (strain JEL478)</name>
    <name type="common">Monoblepharis prolifera</name>
    <dbReference type="NCBI Taxonomy" id="1344416"/>
    <lineage>
        <taxon>Eukaryota</taxon>
        <taxon>Fungi</taxon>
        <taxon>Fungi incertae sedis</taxon>
        <taxon>Chytridiomycota</taxon>
        <taxon>Chytridiomycota incertae sedis</taxon>
        <taxon>Monoblepharidomycetes</taxon>
        <taxon>Monoblepharidales</taxon>
        <taxon>Gonapodyaceae</taxon>
        <taxon>Gonapodya</taxon>
    </lineage>
</organism>
<dbReference type="OrthoDB" id="264392at2759"/>
<dbReference type="PANTHER" id="PTHR15948">
    <property type="entry name" value="G-PROTEIN COUPLED RECEPTOR 89-RELATED"/>
    <property type="match status" value="1"/>
</dbReference>
<evidence type="ECO:0000256" key="5">
    <source>
        <dbReference type="SAM" id="Coils"/>
    </source>
</evidence>
<evidence type="ECO:0000313" key="9">
    <source>
        <dbReference type="EMBL" id="KXS13438.1"/>
    </source>
</evidence>
<feature type="transmembrane region" description="Helical" evidence="6">
    <location>
        <begin position="112"/>
        <end position="133"/>
    </location>
</feature>
<feature type="transmembrane region" description="Helical" evidence="6">
    <location>
        <begin position="417"/>
        <end position="437"/>
    </location>
</feature>
<accession>A0A139A9T0</accession>
<dbReference type="GO" id="GO:0016020">
    <property type="term" value="C:membrane"/>
    <property type="evidence" value="ECO:0007669"/>
    <property type="project" value="UniProtKB-SubCell"/>
</dbReference>
<comment type="subcellular location">
    <subcellularLocation>
        <location evidence="1">Membrane</location>
        <topology evidence="1">Multi-pass membrane protein</topology>
    </subcellularLocation>
</comment>